<dbReference type="PANTHER" id="PTHR43479:SF7">
    <property type="entry name" value="TETR-FAMILY TRANSCRIPTIONAL REGULATOR"/>
    <property type="match status" value="1"/>
</dbReference>
<dbReference type="Proteomes" id="UP001139384">
    <property type="component" value="Unassembled WGS sequence"/>
</dbReference>
<evidence type="ECO:0000313" key="5">
    <source>
        <dbReference type="EMBL" id="MCF1593312.1"/>
    </source>
</evidence>
<evidence type="ECO:0000256" key="3">
    <source>
        <dbReference type="SAM" id="MobiDB-lite"/>
    </source>
</evidence>
<dbReference type="Pfam" id="PF14278">
    <property type="entry name" value="TetR_C_8"/>
    <property type="match status" value="1"/>
</dbReference>
<reference evidence="5" key="1">
    <citation type="submission" date="2022-01" db="EMBL/GenBank/DDBJ databases">
        <title>Draft Genome Sequences of Seven Type Strains of the Genus Streptomyces.</title>
        <authorList>
            <person name="Aziz S."/>
            <person name="Coretto E."/>
            <person name="Chronakova A."/>
            <person name="Sproer C."/>
            <person name="Huber K."/>
            <person name="Nouioui I."/>
            <person name="Gross H."/>
        </authorList>
    </citation>
    <scope>NUCLEOTIDE SEQUENCE</scope>
    <source>
        <strain evidence="5">DSM 103493</strain>
    </source>
</reference>
<dbReference type="Gene3D" id="1.10.357.10">
    <property type="entry name" value="Tetracycline Repressor, domain 2"/>
    <property type="match status" value="1"/>
</dbReference>
<dbReference type="SUPFAM" id="SSF46689">
    <property type="entry name" value="Homeodomain-like"/>
    <property type="match status" value="1"/>
</dbReference>
<evidence type="ECO:0000259" key="4">
    <source>
        <dbReference type="PROSITE" id="PS50977"/>
    </source>
</evidence>
<proteinExistence type="predicted"/>
<protein>
    <submittedName>
        <fullName evidence="5">TetR/AcrR family transcriptional regulator</fullName>
    </submittedName>
</protein>
<gene>
    <name evidence="5" type="ORF">L0P92_06950</name>
</gene>
<dbReference type="RefSeq" id="WP_234761632.1">
    <property type="nucleotide sequence ID" value="NZ_JAKEIP010000016.1"/>
</dbReference>
<comment type="caution">
    <text evidence="5">The sequence shown here is derived from an EMBL/GenBank/DDBJ whole genome shotgun (WGS) entry which is preliminary data.</text>
</comment>
<dbReference type="AlphaFoldDB" id="A0A9X1PTK8"/>
<dbReference type="PROSITE" id="PS50977">
    <property type="entry name" value="HTH_TETR_2"/>
    <property type="match status" value="1"/>
</dbReference>
<keyword evidence="6" id="KW-1185">Reference proteome</keyword>
<evidence type="ECO:0000313" key="6">
    <source>
        <dbReference type="Proteomes" id="UP001139384"/>
    </source>
</evidence>
<feature type="DNA-binding region" description="H-T-H motif" evidence="2">
    <location>
        <begin position="38"/>
        <end position="57"/>
    </location>
</feature>
<sequence>MTRSSTAQPGDRRVRRTRATLQRALIDLVEERDLAQISVADVVDRAEVSRSTFYDHYRDVHELAEAACTSMIDDLIGFVLALDPAHADRPNTPEDPDPSLTAFFAHFAQHAGLYRSLFGPSGSARVIEHVRLRTMAAAHASGQLPGADAAAPPDTADSSEVPHDVPAAFVAGALIGVATDWLQRGCPRTPAEMTTLTKPLLLALATDTDTGTGTDPDKGAGTSPTP</sequence>
<feature type="domain" description="HTH tetR-type" evidence="4">
    <location>
        <begin position="15"/>
        <end position="75"/>
    </location>
</feature>
<evidence type="ECO:0000256" key="1">
    <source>
        <dbReference type="ARBA" id="ARBA00023125"/>
    </source>
</evidence>
<dbReference type="GO" id="GO:0003677">
    <property type="term" value="F:DNA binding"/>
    <property type="evidence" value="ECO:0007669"/>
    <property type="project" value="UniProtKB-UniRule"/>
</dbReference>
<accession>A0A9X1PTK8</accession>
<dbReference type="EMBL" id="JAKEIP010000016">
    <property type="protein sequence ID" value="MCF1593312.1"/>
    <property type="molecule type" value="Genomic_DNA"/>
</dbReference>
<keyword evidence="1 2" id="KW-0238">DNA-binding</keyword>
<name>A0A9X1PTK8_STRM4</name>
<feature type="region of interest" description="Disordered" evidence="3">
    <location>
        <begin position="206"/>
        <end position="226"/>
    </location>
</feature>
<dbReference type="InterPro" id="IPR001647">
    <property type="entry name" value="HTH_TetR"/>
</dbReference>
<evidence type="ECO:0000256" key="2">
    <source>
        <dbReference type="PROSITE-ProRule" id="PRU00335"/>
    </source>
</evidence>
<dbReference type="PANTHER" id="PTHR43479">
    <property type="entry name" value="ACREF/ENVCD OPERON REPRESSOR-RELATED"/>
    <property type="match status" value="1"/>
</dbReference>
<organism evidence="5 6">
    <name type="scientific">Streptomyces muensis</name>
    <dbReference type="NCBI Taxonomy" id="1077944"/>
    <lineage>
        <taxon>Bacteria</taxon>
        <taxon>Bacillati</taxon>
        <taxon>Actinomycetota</taxon>
        <taxon>Actinomycetes</taxon>
        <taxon>Kitasatosporales</taxon>
        <taxon>Streptomycetaceae</taxon>
        <taxon>Streptomyces</taxon>
    </lineage>
</organism>
<dbReference type="InterPro" id="IPR039532">
    <property type="entry name" value="TetR_C_Firmicutes"/>
</dbReference>
<dbReference type="Pfam" id="PF00440">
    <property type="entry name" value="TetR_N"/>
    <property type="match status" value="1"/>
</dbReference>
<dbReference type="InterPro" id="IPR009057">
    <property type="entry name" value="Homeodomain-like_sf"/>
</dbReference>
<dbReference type="InterPro" id="IPR050624">
    <property type="entry name" value="HTH-type_Tx_Regulator"/>
</dbReference>